<accession>A0A2H3BM34</accession>
<keyword evidence="2" id="KW-1185">Reference proteome</keyword>
<name>A0A2H3BM34_9AGAR</name>
<gene>
    <name evidence="1" type="ORF">ARMSODRAFT_973471</name>
</gene>
<dbReference type="Proteomes" id="UP000218334">
    <property type="component" value="Unassembled WGS sequence"/>
</dbReference>
<dbReference type="EMBL" id="KZ293423">
    <property type="protein sequence ID" value="PBK71929.1"/>
    <property type="molecule type" value="Genomic_DNA"/>
</dbReference>
<protein>
    <submittedName>
        <fullName evidence="1">Uncharacterized protein</fullName>
    </submittedName>
</protein>
<evidence type="ECO:0000313" key="1">
    <source>
        <dbReference type="EMBL" id="PBK71929.1"/>
    </source>
</evidence>
<dbReference type="STRING" id="1076256.A0A2H3BM34"/>
<reference evidence="2" key="1">
    <citation type="journal article" date="2017" name="Nat. Ecol. Evol.">
        <title>Genome expansion and lineage-specific genetic innovations in the forest pathogenic fungi Armillaria.</title>
        <authorList>
            <person name="Sipos G."/>
            <person name="Prasanna A.N."/>
            <person name="Walter M.C."/>
            <person name="O'Connor E."/>
            <person name="Balint B."/>
            <person name="Krizsan K."/>
            <person name="Kiss B."/>
            <person name="Hess J."/>
            <person name="Varga T."/>
            <person name="Slot J."/>
            <person name="Riley R."/>
            <person name="Boka B."/>
            <person name="Rigling D."/>
            <person name="Barry K."/>
            <person name="Lee J."/>
            <person name="Mihaltcheva S."/>
            <person name="LaButti K."/>
            <person name="Lipzen A."/>
            <person name="Waldron R."/>
            <person name="Moloney N.M."/>
            <person name="Sperisen C."/>
            <person name="Kredics L."/>
            <person name="Vagvoelgyi C."/>
            <person name="Patrignani A."/>
            <person name="Fitzpatrick D."/>
            <person name="Nagy I."/>
            <person name="Doyle S."/>
            <person name="Anderson J.B."/>
            <person name="Grigoriev I.V."/>
            <person name="Gueldener U."/>
            <person name="Muensterkoetter M."/>
            <person name="Nagy L.G."/>
        </authorList>
    </citation>
    <scope>NUCLEOTIDE SEQUENCE [LARGE SCALE GENOMIC DNA]</scope>
    <source>
        <strain evidence="2">28-4</strain>
    </source>
</reference>
<organism evidence="1 2">
    <name type="scientific">Armillaria solidipes</name>
    <dbReference type="NCBI Taxonomy" id="1076256"/>
    <lineage>
        <taxon>Eukaryota</taxon>
        <taxon>Fungi</taxon>
        <taxon>Dikarya</taxon>
        <taxon>Basidiomycota</taxon>
        <taxon>Agaricomycotina</taxon>
        <taxon>Agaricomycetes</taxon>
        <taxon>Agaricomycetidae</taxon>
        <taxon>Agaricales</taxon>
        <taxon>Marasmiineae</taxon>
        <taxon>Physalacriaceae</taxon>
        <taxon>Armillaria</taxon>
    </lineage>
</organism>
<evidence type="ECO:0000313" key="2">
    <source>
        <dbReference type="Proteomes" id="UP000218334"/>
    </source>
</evidence>
<dbReference type="AlphaFoldDB" id="A0A2H3BM34"/>
<sequence>MSGKNGGVDAQDTANDGICNISVIRSPGKILAVQISNLETTAIQLPRRVSSLSTNVADMGLVRIVAGLFKVSESAVQQEIDQMKSIDTDKAVLMDLKVYLKNINAGVPFPGHSYRALYERGDVLLGCIPQRLQKSGQQRTQGFFLLHLHYHTERLSDIYGNLFNVVLPSLYHVMDALVRPEPSEIEPYLTVLDAQVVHGRARQSSYHVANCFDIRCARRPIRRHTLAKGPVPYLVLNAPASTEFYQEGIGSLQKARGDGHDRVKGVPGGGDDLDEVLLKDVIPSFEAYMMTPTVYV</sequence>
<proteinExistence type="predicted"/>